<evidence type="ECO:0000313" key="2">
    <source>
        <dbReference type="EMBL" id="KAA8912283.1"/>
    </source>
</evidence>
<dbReference type="Proteomes" id="UP000326924">
    <property type="component" value="Unassembled WGS sequence"/>
</dbReference>
<feature type="domain" description="Heterokaryon incompatibility" evidence="1">
    <location>
        <begin position="16"/>
        <end position="123"/>
    </location>
</feature>
<dbReference type="EMBL" id="VXIS01000025">
    <property type="protein sequence ID" value="KAA8912283.1"/>
    <property type="molecule type" value="Genomic_DNA"/>
</dbReference>
<reference evidence="2 3" key="1">
    <citation type="submission" date="2019-09" db="EMBL/GenBank/DDBJ databases">
        <title>Draft genome of the ectomycorrhizal ascomycete Sphaerosporella brunnea.</title>
        <authorList>
            <consortium name="DOE Joint Genome Institute"/>
            <person name="Benucci G.M."/>
            <person name="Marozzi G."/>
            <person name="Antonielli L."/>
            <person name="Sanchez S."/>
            <person name="Marco P."/>
            <person name="Wang X."/>
            <person name="Falini L.B."/>
            <person name="Barry K."/>
            <person name="Haridas S."/>
            <person name="Lipzen A."/>
            <person name="Labutti K."/>
            <person name="Grigoriev I.V."/>
            <person name="Murat C."/>
            <person name="Martin F."/>
            <person name="Albertini E."/>
            <person name="Donnini D."/>
            <person name="Bonito G."/>
        </authorList>
    </citation>
    <scope>NUCLEOTIDE SEQUENCE [LARGE SCALE GENOMIC DNA]</scope>
    <source>
        <strain evidence="2 3">Sb_GMNB300</strain>
    </source>
</reference>
<proteinExistence type="predicted"/>
<dbReference type="OrthoDB" id="20872at2759"/>
<dbReference type="InParanoid" id="A0A5J5F681"/>
<comment type="caution">
    <text evidence="2">The sequence shown here is derived from an EMBL/GenBank/DDBJ whole genome shotgun (WGS) entry which is preliminary data.</text>
</comment>
<keyword evidence="3" id="KW-1185">Reference proteome</keyword>
<dbReference type="PANTHER" id="PTHR10622:SF10">
    <property type="entry name" value="HET DOMAIN-CONTAINING PROTEIN"/>
    <property type="match status" value="1"/>
</dbReference>
<dbReference type="InterPro" id="IPR010730">
    <property type="entry name" value="HET"/>
</dbReference>
<name>A0A5J5F681_9PEZI</name>
<sequence>MKLESEEDLMLCRKSYAVLSHVWIPGGREITFDESKVVMSKEKAARDKDDLETQFQTLSTQNEHTGRPELLNAIKMAEKLKYTYLWIDTCCINKSNHTELAEAISSMADWYTHAEVCLVYLDDFEPGPSKLDLLSDAKTRWATRGWTLQEIVTCRRAMVFNRNWEQIACLPLPAFLGSHSAWHVVVGSSM</sequence>
<organism evidence="2 3">
    <name type="scientific">Sphaerosporella brunnea</name>
    <dbReference type="NCBI Taxonomy" id="1250544"/>
    <lineage>
        <taxon>Eukaryota</taxon>
        <taxon>Fungi</taxon>
        <taxon>Dikarya</taxon>
        <taxon>Ascomycota</taxon>
        <taxon>Pezizomycotina</taxon>
        <taxon>Pezizomycetes</taxon>
        <taxon>Pezizales</taxon>
        <taxon>Pyronemataceae</taxon>
        <taxon>Sphaerosporella</taxon>
    </lineage>
</organism>
<evidence type="ECO:0000313" key="3">
    <source>
        <dbReference type="Proteomes" id="UP000326924"/>
    </source>
</evidence>
<accession>A0A5J5F681</accession>
<evidence type="ECO:0000259" key="1">
    <source>
        <dbReference type="Pfam" id="PF06985"/>
    </source>
</evidence>
<dbReference type="Pfam" id="PF06985">
    <property type="entry name" value="HET"/>
    <property type="match status" value="1"/>
</dbReference>
<dbReference type="PANTHER" id="PTHR10622">
    <property type="entry name" value="HET DOMAIN-CONTAINING PROTEIN"/>
    <property type="match status" value="1"/>
</dbReference>
<gene>
    <name evidence="2" type="ORF">FN846DRAFT_995902</name>
</gene>
<dbReference type="AlphaFoldDB" id="A0A5J5F681"/>
<protein>
    <submittedName>
        <fullName evidence="2">Heterokaryon incompatibility protein-domain-containing protein</fullName>
    </submittedName>
</protein>